<gene>
    <name evidence="5" type="ORF">AACH06_18900</name>
</gene>
<accession>A0ABU9BUT4</accession>
<dbReference type="InterPro" id="IPR004089">
    <property type="entry name" value="MCPsignal_dom"/>
</dbReference>
<evidence type="ECO:0000313" key="5">
    <source>
        <dbReference type="EMBL" id="MEK8032894.1"/>
    </source>
</evidence>
<reference evidence="5 6" key="1">
    <citation type="submission" date="2024-04" db="EMBL/GenBank/DDBJ databases">
        <title>Novel species of the genus Ideonella isolated from streams.</title>
        <authorList>
            <person name="Lu H."/>
        </authorList>
    </citation>
    <scope>NUCLEOTIDE SEQUENCE [LARGE SCALE GENOMIC DNA]</scope>
    <source>
        <strain evidence="5 6">DXS29W</strain>
    </source>
</reference>
<keyword evidence="3" id="KW-0807">Transducer</keyword>
<comment type="similarity">
    <text evidence="2">Belongs to the methyl-accepting chemotaxis (MCP) protein family.</text>
</comment>
<dbReference type="SMART" id="SM00283">
    <property type="entry name" value="MA"/>
    <property type="match status" value="1"/>
</dbReference>
<dbReference type="RefSeq" id="WP_341427308.1">
    <property type="nucleotide sequence ID" value="NZ_JBBUTG010000012.1"/>
</dbReference>
<evidence type="ECO:0000259" key="4">
    <source>
        <dbReference type="PROSITE" id="PS50111"/>
    </source>
</evidence>
<dbReference type="PANTHER" id="PTHR43531">
    <property type="entry name" value="PROTEIN ICFG"/>
    <property type="match status" value="1"/>
</dbReference>
<dbReference type="PANTHER" id="PTHR43531:SF14">
    <property type="entry name" value="METHYL-ACCEPTING CHEMOTAXIS PROTEIN I-RELATED"/>
    <property type="match status" value="1"/>
</dbReference>
<evidence type="ECO:0000256" key="3">
    <source>
        <dbReference type="PROSITE-ProRule" id="PRU00284"/>
    </source>
</evidence>
<keyword evidence="1" id="KW-0488">Methylation</keyword>
<keyword evidence="6" id="KW-1185">Reference proteome</keyword>
<evidence type="ECO:0000256" key="1">
    <source>
        <dbReference type="ARBA" id="ARBA00022481"/>
    </source>
</evidence>
<dbReference type="Proteomes" id="UP001371218">
    <property type="component" value="Unassembled WGS sequence"/>
</dbReference>
<dbReference type="Gene3D" id="1.10.287.950">
    <property type="entry name" value="Methyl-accepting chemotaxis protein"/>
    <property type="match status" value="1"/>
</dbReference>
<dbReference type="PROSITE" id="PS50111">
    <property type="entry name" value="CHEMOTAXIS_TRANSDUC_2"/>
    <property type="match status" value="1"/>
</dbReference>
<comment type="caution">
    <text evidence="5">The sequence shown here is derived from an EMBL/GenBank/DDBJ whole genome shotgun (WGS) entry which is preliminary data.</text>
</comment>
<sequence length="515" mass="53666">MSVRTRLTLAFGVMFLLLLVNGFVGLRSLGEVQGFGQSVYNDRVVPLQQLKHISDAYAVNVIDAVNKANAGRIGAEDALSELVKAQKIVDENWQAYLATELTPEEEVLARQAKALFVPADAAIAHAAQLLRAKAGKVDGQLQDIDGPLYDSIDPISSKLAELVDLQLRVAQAETQEGARVYAQARWMSIGLIVGALVAASVSGYLITRNLMCALGAEPSELNEAAKRVAAGDLRPAAVGDRAPTGSVVESLGVMQRSLASLVGQVKLGSESVAAASVQISQGNLELSGRTEEQASALQQTAATMEQISSTVRHNANNSKQASQLACAAAGVASQGGEVVAQVVNTMQGISDSSRKIGDIIGVIDGIAFQTNLLALNAAVEAARAGEQGRGFAVVASEVRGLAQRSAEAAKEIKNLISRSVEQVEQGTSLVGEAGQTMGEIVRSITQVSQIVGEISTATVEQSHGIQQVGAAIGQMDQVTQQNAALVEEGAAAAESLKNQAEQLVRSVSVFTLAPA</sequence>
<proteinExistence type="inferred from homology"/>
<dbReference type="InterPro" id="IPR004090">
    <property type="entry name" value="Chemotax_Me-accpt_rcpt"/>
</dbReference>
<dbReference type="SUPFAM" id="SSF58104">
    <property type="entry name" value="Methyl-accepting chemotaxis protein (MCP) signaling domain"/>
    <property type="match status" value="1"/>
</dbReference>
<dbReference type="CDD" id="cd11386">
    <property type="entry name" value="MCP_signal"/>
    <property type="match status" value="1"/>
</dbReference>
<organism evidence="5 6">
    <name type="scientific">Ideonella lacteola</name>
    <dbReference type="NCBI Taxonomy" id="2984193"/>
    <lineage>
        <taxon>Bacteria</taxon>
        <taxon>Pseudomonadati</taxon>
        <taxon>Pseudomonadota</taxon>
        <taxon>Betaproteobacteria</taxon>
        <taxon>Burkholderiales</taxon>
        <taxon>Sphaerotilaceae</taxon>
        <taxon>Ideonella</taxon>
    </lineage>
</organism>
<evidence type="ECO:0000313" key="6">
    <source>
        <dbReference type="Proteomes" id="UP001371218"/>
    </source>
</evidence>
<dbReference type="InterPro" id="IPR024478">
    <property type="entry name" value="HlyB_4HB_MCP"/>
</dbReference>
<dbReference type="Pfam" id="PF00015">
    <property type="entry name" value="MCPsignal"/>
    <property type="match status" value="1"/>
</dbReference>
<feature type="domain" description="Methyl-accepting transducer" evidence="4">
    <location>
        <begin position="268"/>
        <end position="497"/>
    </location>
</feature>
<name>A0ABU9BUT4_9BURK</name>
<dbReference type="Pfam" id="PF12729">
    <property type="entry name" value="4HB_MCP_1"/>
    <property type="match status" value="1"/>
</dbReference>
<protein>
    <submittedName>
        <fullName evidence="5">Methyl-accepting chemotaxis protein</fullName>
    </submittedName>
</protein>
<dbReference type="PRINTS" id="PR00260">
    <property type="entry name" value="CHEMTRNSDUCR"/>
</dbReference>
<evidence type="ECO:0000256" key="2">
    <source>
        <dbReference type="ARBA" id="ARBA00029447"/>
    </source>
</evidence>
<dbReference type="EMBL" id="JBBUTG010000012">
    <property type="protein sequence ID" value="MEK8032894.1"/>
    <property type="molecule type" value="Genomic_DNA"/>
</dbReference>
<dbReference type="InterPro" id="IPR051310">
    <property type="entry name" value="MCP_chemotaxis"/>
</dbReference>